<evidence type="ECO:0000313" key="3">
    <source>
        <dbReference type="Proteomes" id="UP000191931"/>
    </source>
</evidence>
<feature type="transmembrane region" description="Helical" evidence="1">
    <location>
        <begin position="7"/>
        <end position="29"/>
    </location>
</feature>
<keyword evidence="3" id="KW-1185">Reference proteome</keyword>
<dbReference type="EMBL" id="FWEV01000324">
    <property type="protein sequence ID" value="SLM32659.1"/>
    <property type="molecule type" value="Genomic_DNA"/>
</dbReference>
<evidence type="ECO:0008006" key="4">
    <source>
        <dbReference type="Google" id="ProtNLM"/>
    </source>
</evidence>
<reference evidence="2 3" key="1">
    <citation type="submission" date="2017-03" db="EMBL/GenBank/DDBJ databases">
        <authorList>
            <person name="Afonso C.L."/>
            <person name="Miller P.J."/>
            <person name="Scott M.A."/>
            <person name="Spackman E."/>
            <person name="Goraichik I."/>
            <person name="Dimitrov K.M."/>
            <person name="Suarez D.L."/>
            <person name="Swayne D.E."/>
        </authorList>
    </citation>
    <scope>NUCLEOTIDE SEQUENCE [LARGE SCALE GENOMIC DNA]</scope>
    <source>
        <strain evidence="2">PRJEB14757</strain>
    </source>
</reference>
<keyword evidence="1" id="KW-0812">Transmembrane</keyword>
<evidence type="ECO:0000313" key="2">
    <source>
        <dbReference type="EMBL" id="SLM32659.1"/>
    </source>
</evidence>
<gene>
    <name evidence="2" type="ORF">MTBBW1_790057</name>
</gene>
<dbReference type="STRING" id="1246637.MTBBW1_790057"/>
<protein>
    <recommendedName>
        <fullName evidence="4">5-bromo-4-chloroindolyl phosphate hydrolysis protein</fullName>
    </recommendedName>
</protein>
<dbReference type="Pfam" id="PF10112">
    <property type="entry name" value="Halogen_Hydrol"/>
    <property type="match status" value="1"/>
</dbReference>
<keyword evidence="1" id="KW-0472">Membrane</keyword>
<name>A0A1W1HJK9_9BACT</name>
<organism evidence="2 3">
    <name type="scientific">Desulfamplus magnetovallimortis</name>
    <dbReference type="NCBI Taxonomy" id="1246637"/>
    <lineage>
        <taxon>Bacteria</taxon>
        <taxon>Pseudomonadati</taxon>
        <taxon>Thermodesulfobacteriota</taxon>
        <taxon>Desulfobacteria</taxon>
        <taxon>Desulfobacterales</taxon>
        <taxon>Desulfobacteraceae</taxon>
        <taxon>Desulfamplus</taxon>
    </lineage>
</organism>
<dbReference type="InterPro" id="IPR018770">
    <property type="entry name" value="ChloroindolylP_hydrolase"/>
</dbReference>
<evidence type="ECO:0000256" key="1">
    <source>
        <dbReference type="SAM" id="Phobius"/>
    </source>
</evidence>
<feature type="transmembrane region" description="Helical" evidence="1">
    <location>
        <begin position="35"/>
        <end position="53"/>
    </location>
</feature>
<accession>A0A1W1HJK9</accession>
<proteinExistence type="predicted"/>
<keyword evidence="1" id="KW-1133">Transmembrane helix</keyword>
<dbReference type="AlphaFoldDB" id="A0A1W1HJK9"/>
<dbReference type="RefSeq" id="WP_080802714.1">
    <property type="nucleotide sequence ID" value="NZ_LT828543.1"/>
</dbReference>
<dbReference type="Proteomes" id="UP000191931">
    <property type="component" value="Unassembled WGS sequence"/>
</dbReference>
<sequence>MNRIPGIVVVAREITAGTGSATLFFLLTFRIHMPWWAGFILSIIAYAAIRMLFPPEIRKVQVTLPEGLSQNDYGLFIRNCHENIRGMKKRSSELKGPFQKDVQQLLNVCQGLVNNFEKDPEDIKNALVFPDRLERINVMLDNYMDIVHQPVQSPQTARALETTQKAIQKAILRFQELQVRLLENDALDLSTRAKTFDNLMDFD</sequence>